<feature type="compositionally biased region" description="Basic and acidic residues" evidence="1">
    <location>
        <begin position="42"/>
        <end position="51"/>
    </location>
</feature>
<proteinExistence type="predicted"/>
<comment type="caution">
    <text evidence="2">The sequence shown here is derived from an EMBL/GenBank/DDBJ whole genome shotgun (WGS) entry which is preliminary data.</text>
</comment>
<dbReference type="InterPro" id="IPR019632">
    <property type="entry name" value="DUF2497"/>
</dbReference>
<gene>
    <name evidence="2" type="ORF">C5750_04220</name>
</gene>
<reference evidence="2 3" key="1">
    <citation type="submission" date="2018-02" db="EMBL/GenBank/DDBJ databases">
        <title>The draft genome of Phyllobacterium myrsinacearum DSM5892.</title>
        <authorList>
            <person name="Li L."/>
            <person name="Liu L."/>
            <person name="Zhang X."/>
            <person name="Wang T."/>
        </authorList>
    </citation>
    <scope>NUCLEOTIDE SEQUENCE [LARGE SCALE GENOMIC DNA]</scope>
    <source>
        <strain evidence="2 3">DSM 5892</strain>
    </source>
</reference>
<evidence type="ECO:0000313" key="3">
    <source>
        <dbReference type="Proteomes" id="UP000238563"/>
    </source>
</evidence>
<feature type="region of interest" description="Disordered" evidence="1">
    <location>
        <begin position="42"/>
        <end position="64"/>
    </location>
</feature>
<dbReference type="OrthoDB" id="7189469at2"/>
<evidence type="ECO:0000256" key="1">
    <source>
        <dbReference type="SAM" id="MobiDB-lite"/>
    </source>
</evidence>
<keyword evidence="3" id="KW-1185">Reference proteome</keyword>
<dbReference type="Pfam" id="PF10691">
    <property type="entry name" value="DUF2497"/>
    <property type="match status" value="1"/>
</dbReference>
<dbReference type="AlphaFoldDB" id="A0A2S9JYB4"/>
<dbReference type="EMBL" id="PVBT01000001">
    <property type="protein sequence ID" value="PRD58335.1"/>
    <property type="molecule type" value="Genomic_DNA"/>
</dbReference>
<dbReference type="Proteomes" id="UP000238563">
    <property type="component" value="Unassembled WGS sequence"/>
</dbReference>
<accession>A0A2S9JYB4</accession>
<name>A0A2S9JYB4_9HYPH</name>
<organism evidence="2 3">
    <name type="scientific">Phyllobacterium myrsinacearum</name>
    <dbReference type="NCBI Taxonomy" id="28101"/>
    <lineage>
        <taxon>Bacteria</taxon>
        <taxon>Pseudomonadati</taxon>
        <taxon>Pseudomonadota</taxon>
        <taxon>Alphaproteobacteria</taxon>
        <taxon>Hyphomicrobiales</taxon>
        <taxon>Phyllobacteriaceae</taxon>
        <taxon>Phyllobacterium</taxon>
    </lineage>
</organism>
<feature type="region of interest" description="Disordered" evidence="1">
    <location>
        <begin position="87"/>
        <end position="106"/>
    </location>
</feature>
<protein>
    <submittedName>
        <fullName evidence="2">DUF2497 domain-containing protein</fullName>
    </submittedName>
</protein>
<sequence>MQIRCSAAKQDVVGESIMAQSSSVAREPSMEEILASIRRIIEESDTTRTEDSVPAPVNSDVPAPAAAIQTPPRAYDAHDEEADLPPREGIAVSQPQPQSYEMPLGRPFSPLQSKLVEREAVATPPEVLKAPVVAEPEIHDPADYAVPEPEAFAAPEPQVEIQTPVVPVPPHVPAVEQDILAEAPEPAHVPEPVAPTAESTEAAIGDEVSLDLERALEPILSEATERQVSAAFDDLSFAVQHEQRRSFDDIAQEIMRPLLQDWLDNNLPNLVERLVREEIERVARGAKR</sequence>
<evidence type="ECO:0000313" key="2">
    <source>
        <dbReference type="EMBL" id="PRD58335.1"/>
    </source>
</evidence>